<accession>A0ABR3TYJ3</accession>
<dbReference type="InterPro" id="IPR046529">
    <property type="entry name" value="DUF6594"/>
</dbReference>
<evidence type="ECO:0000259" key="4">
    <source>
        <dbReference type="Pfam" id="PF20237"/>
    </source>
</evidence>
<evidence type="ECO:0000256" key="1">
    <source>
        <dbReference type="SAM" id="Coils"/>
    </source>
</evidence>
<dbReference type="Proteomes" id="UP001521184">
    <property type="component" value="Unassembled WGS sequence"/>
</dbReference>
<evidence type="ECO:0000313" key="5">
    <source>
        <dbReference type="EMBL" id="KAL1647084.1"/>
    </source>
</evidence>
<organism evidence="5 6">
    <name type="scientific">Diplodia intermedia</name>
    <dbReference type="NCBI Taxonomy" id="856260"/>
    <lineage>
        <taxon>Eukaryota</taxon>
        <taxon>Fungi</taxon>
        <taxon>Dikarya</taxon>
        <taxon>Ascomycota</taxon>
        <taxon>Pezizomycotina</taxon>
        <taxon>Dothideomycetes</taxon>
        <taxon>Dothideomycetes incertae sedis</taxon>
        <taxon>Botryosphaeriales</taxon>
        <taxon>Botryosphaeriaceae</taxon>
        <taxon>Diplodia</taxon>
    </lineage>
</organism>
<keyword evidence="1" id="KW-0175">Coiled coil</keyword>
<feature type="transmembrane region" description="Helical" evidence="3">
    <location>
        <begin position="311"/>
        <end position="329"/>
    </location>
</feature>
<dbReference type="PANTHER" id="PTHR34502:SF5">
    <property type="entry name" value="DUF6594 DOMAIN-CONTAINING PROTEIN"/>
    <property type="match status" value="1"/>
</dbReference>
<dbReference type="Pfam" id="PF20237">
    <property type="entry name" value="DUF6594"/>
    <property type="match status" value="1"/>
</dbReference>
<keyword evidence="3" id="KW-0472">Membrane</keyword>
<feature type="coiled-coil region" evidence="1">
    <location>
        <begin position="69"/>
        <end position="96"/>
    </location>
</feature>
<gene>
    <name evidence="5" type="ORF">SLS58_002854</name>
</gene>
<name>A0ABR3TYJ3_9PEZI</name>
<protein>
    <recommendedName>
        <fullName evidence="4">DUF6594 domain-containing protein</fullName>
    </recommendedName>
</protein>
<feature type="domain" description="DUF6594" evidence="4">
    <location>
        <begin position="48"/>
        <end position="326"/>
    </location>
</feature>
<feature type="compositionally biased region" description="Polar residues" evidence="2">
    <location>
        <begin position="13"/>
        <end position="25"/>
    </location>
</feature>
<evidence type="ECO:0000256" key="2">
    <source>
        <dbReference type="SAM" id="MobiDB-lite"/>
    </source>
</evidence>
<feature type="transmembrane region" description="Helical" evidence="3">
    <location>
        <begin position="263"/>
        <end position="281"/>
    </location>
</feature>
<evidence type="ECO:0000256" key="3">
    <source>
        <dbReference type="SAM" id="Phobius"/>
    </source>
</evidence>
<keyword evidence="3" id="KW-0812">Transmembrane</keyword>
<dbReference type="PANTHER" id="PTHR34502">
    <property type="entry name" value="DUF6594 DOMAIN-CONTAINING PROTEIN-RELATED"/>
    <property type="match status" value="1"/>
</dbReference>
<feature type="region of interest" description="Disordered" evidence="2">
    <location>
        <begin position="1"/>
        <end position="25"/>
    </location>
</feature>
<keyword evidence="6" id="KW-1185">Reference proteome</keyword>
<keyword evidence="3" id="KW-1133">Transmembrane helix</keyword>
<sequence length="333" mass="37059">MTCTAARPPAHGETSNMYPTESAQQRDAACYSSQAASDGERGILASFARLWRIATADENITLHGFYRFKTSHLLNLRFLEDEIRQLDREIYQAGMQLDAPITRADRLGLGRSQRDTGAKAASEKMTRESILRLRRLIQEYGKALPPHALRPNALTCMSEDDALLRFNQMMQMQTFALSDDAWHSDFRSDLNKWEQSKTRLVRTDLPAARIRSPLESGLNHLLRAAWQTWKSQRSTAPDRDAEAQQAGLTPRNVIRATKCITCFLVAVFSAAVLVVPLLLLSDQRNAAELLKIGMFIVLFCFAVSFCSGSSALATMGVTAAYAAVLVVFISNNP</sequence>
<dbReference type="EMBL" id="JAKEKT020000013">
    <property type="protein sequence ID" value="KAL1647084.1"/>
    <property type="molecule type" value="Genomic_DNA"/>
</dbReference>
<reference evidence="5 6" key="1">
    <citation type="journal article" date="2023" name="Plant Dis.">
        <title>First Report of Diplodia intermedia Causing Canker and Dieback Diseases on Apple Trees in Canada.</title>
        <authorList>
            <person name="Ellouze W."/>
            <person name="Ilyukhin E."/>
            <person name="Sulman M."/>
            <person name="Ali S."/>
        </authorList>
    </citation>
    <scope>NUCLEOTIDE SEQUENCE [LARGE SCALE GENOMIC DNA]</scope>
    <source>
        <strain evidence="5 6">M45-28</strain>
    </source>
</reference>
<evidence type="ECO:0000313" key="6">
    <source>
        <dbReference type="Proteomes" id="UP001521184"/>
    </source>
</evidence>
<comment type="caution">
    <text evidence="5">The sequence shown here is derived from an EMBL/GenBank/DDBJ whole genome shotgun (WGS) entry which is preliminary data.</text>
</comment>
<proteinExistence type="predicted"/>